<feature type="compositionally biased region" description="Polar residues" evidence="1">
    <location>
        <begin position="1194"/>
        <end position="1221"/>
    </location>
</feature>
<accession>A0A9W8NEV4</accession>
<dbReference type="InterPro" id="IPR003959">
    <property type="entry name" value="ATPase_AAA_core"/>
</dbReference>
<feature type="region of interest" description="Disordered" evidence="1">
    <location>
        <begin position="1"/>
        <end position="48"/>
    </location>
</feature>
<dbReference type="SUPFAM" id="SSF52540">
    <property type="entry name" value="P-loop containing nucleoside triphosphate hydrolases"/>
    <property type="match status" value="1"/>
</dbReference>
<dbReference type="Pfam" id="PF00004">
    <property type="entry name" value="AAA"/>
    <property type="match status" value="1"/>
</dbReference>
<dbReference type="Gene3D" id="3.40.50.300">
    <property type="entry name" value="P-loop containing nucleotide triphosphate hydrolases"/>
    <property type="match status" value="1"/>
</dbReference>
<dbReference type="PANTHER" id="PTHR46411:SF2">
    <property type="entry name" value="AAA+ ATPASE DOMAIN-CONTAINING PROTEIN"/>
    <property type="match status" value="1"/>
</dbReference>
<comment type="caution">
    <text evidence="3">The sequence shown here is derived from an EMBL/GenBank/DDBJ whole genome shotgun (WGS) entry which is preliminary data.</text>
</comment>
<dbReference type="VEuPathDB" id="FungiDB:F4678DRAFT_476688"/>
<feature type="compositionally biased region" description="Low complexity" evidence="1">
    <location>
        <begin position="326"/>
        <end position="343"/>
    </location>
</feature>
<dbReference type="Pfam" id="PF22942">
    <property type="entry name" value="DUF7025"/>
    <property type="match status" value="1"/>
</dbReference>
<feature type="compositionally biased region" description="Pro residues" evidence="1">
    <location>
        <begin position="315"/>
        <end position="325"/>
    </location>
</feature>
<dbReference type="Pfam" id="PF23232">
    <property type="entry name" value="AAA_lid_13"/>
    <property type="match status" value="1"/>
</dbReference>
<evidence type="ECO:0000313" key="4">
    <source>
        <dbReference type="Proteomes" id="UP001148614"/>
    </source>
</evidence>
<feature type="compositionally biased region" description="Basic and acidic residues" evidence="1">
    <location>
        <begin position="629"/>
        <end position="640"/>
    </location>
</feature>
<feature type="compositionally biased region" description="Polar residues" evidence="1">
    <location>
        <begin position="391"/>
        <end position="403"/>
    </location>
</feature>
<dbReference type="PANTHER" id="PTHR46411">
    <property type="entry name" value="FAMILY ATPASE, PUTATIVE-RELATED"/>
    <property type="match status" value="1"/>
</dbReference>
<dbReference type="Proteomes" id="UP001148614">
    <property type="component" value="Unassembled WGS sequence"/>
</dbReference>
<dbReference type="InterPro" id="IPR027417">
    <property type="entry name" value="P-loop_NTPase"/>
</dbReference>
<gene>
    <name evidence="3" type="ORF">NPX13_g5226</name>
</gene>
<sequence>MNEQNEVETAPLAEGATARVISTSDMTDKAKDDNSPSSIPAINSKGKEETPELAALLEELQKLKTKLSEVDERTLRHSMATGQANFSMQTMVGPEVMDSIISSGRDQSRVLAMNNTNEKIFETILSTPKDIDFLRRYNEIDRRRLDHRHNLERTMQMRFEAELENYYANLSVGNRNLKSQENESAIKTGIGAGHPSFERPSNFTRPMAGRVGINRVEWSTWKSRVDLPSTKSYVIDVLVGEPNLSFSFQKDWNLVGGNAPGSDEDEQIKSLKEFVVTGEKPLPERIRIFSPFIIDMIKSIDDDVSWSNYGVRVSPPPRPGPPIPTQPAIMPMMHPGRMPGSRPAGPPPPPPSSGKLLDRPFIMVRPYKFLTFHHDAIQKWLKDAPEDIEDQASTPPAPQNTSMQEDDEKLNEVSHPSHDSTSETANLKVAHIRCLLDFMGSYISTRLTYFESITQGVSFTDLWHIFKPGTEVIEAGDKHKQCYRVVKVTSPRHKVSDKYYWYFRSRGKAASSAYIHCVYVDFDGSLIGPVSIKFEITRYEGLRDIRSLPIYPLHCESDGVNIRKELIKRGNKFLRVIHRGHMHYNGLTVDSRDEIDSQVVIDFAEAFASREGDKNSGWKPRVEIQVRAEDEKLKKGRDSDSDSDSDTDSDAGSCLGDCCFGEQVINDNHIDAKQNEKYLSGLLDNTEEGHHPAPLEALARPFQKDKEMYVSESDLVIMSYRVFGFILRSRSWAKLDVEELMDLDEYRRRREIEDSTGQTKEHNAFDNLVFPKDGLDRKKIVRSLVAQHFRDKESTTSRDEQSDIIRGKGTDKFIFQRYLQSAMINISKGKGLIILLHGAPGVGKTSTAEGIAELFNKPLFQITCGDLGTTAKEVETALETNFSLANKWGSILLLDEADVFLARRTPHDFQRNGLVAVFLRVLEYYAGILFLTTNRIGDFDEAFSSRIHISLHYPALDYDSSVDIFDLNWRLIKARFKNKGKDLEIDESKITGSLAEYWHKHPNARWNGRQIRNACQTALALAEFEAQTNGEDGATVNPNAKVHLGVSHIKTVSDAYLEFIKYLQDVRDADQERYAYLMGIRRNESINIPPENPLAYGPSTPLHRGQVSRLAEHRAKSAARYNRSDQGLYPPSNPYANTPNDRPSHHYGNPLSGGVGLPYQQFAQQVPGPYQPPPLEPQPQRGWNPGPMGGSYAGQETQFQQGSSPGTEIFGSQQQYGQNTQ</sequence>
<dbReference type="EMBL" id="JANPWZ010000808">
    <property type="protein sequence ID" value="KAJ3571898.1"/>
    <property type="molecule type" value="Genomic_DNA"/>
</dbReference>
<organism evidence="3 4">
    <name type="scientific">Xylaria arbuscula</name>
    <dbReference type="NCBI Taxonomy" id="114810"/>
    <lineage>
        <taxon>Eukaryota</taxon>
        <taxon>Fungi</taxon>
        <taxon>Dikarya</taxon>
        <taxon>Ascomycota</taxon>
        <taxon>Pezizomycotina</taxon>
        <taxon>Sordariomycetes</taxon>
        <taxon>Xylariomycetidae</taxon>
        <taxon>Xylariales</taxon>
        <taxon>Xylariaceae</taxon>
        <taxon>Xylaria</taxon>
    </lineage>
</organism>
<feature type="region of interest" description="Disordered" evidence="1">
    <location>
        <begin position="629"/>
        <end position="651"/>
    </location>
</feature>
<dbReference type="GO" id="GO:0016887">
    <property type="term" value="F:ATP hydrolysis activity"/>
    <property type="evidence" value="ECO:0007669"/>
    <property type="project" value="InterPro"/>
</dbReference>
<dbReference type="GO" id="GO:0005524">
    <property type="term" value="F:ATP binding"/>
    <property type="evidence" value="ECO:0007669"/>
    <property type="project" value="InterPro"/>
</dbReference>
<dbReference type="InterPro" id="IPR003593">
    <property type="entry name" value="AAA+_ATPase"/>
</dbReference>
<dbReference type="InterPro" id="IPR054289">
    <property type="entry name" value="DUF7025"/>
</dbReference>
<proteinExistence type="predicted"/>
<evidence type="ECO:0000313" key="3">
    <source>
        <dbReference type="EMBL" id="KAJ3571898.1"/>
    </source>
</evidence>
<evidence type="ECO:0000259" key="2">
    <source>
        <dbReference type="SMART" id="SM00382"/>
    </source>
</evidence>
<keyword evidence="4" id="KW-1185">Reference proteome</keyword>
<evidence type="ECO:0000256" key="1">
    <source>
        <dbReference type="SAM" id="MobiDB-lite"/>
    </source>
</evidence>
<feature type="region of interest" description="Disordered" evidence="1">
    <location>
        <begin position="388"/>
        <end position="422"/>
    </location>
</feature>
<protein>
    <recommendedName>
        <fullName evidence="2">AAA+ ATPase domain-containing protein</fullName>
    </recommendedName>
</protein>
<reference evidence="3" key="1">
    <citation type="submission" date="2022-07" db="EMBL/GenBank/DDBJ databases">
        <title>Genome Sequence of Xylaria arbuscula.</title>
        <authorList>
            <person name="Buettner E."/>
        </authorList>
    </citation>
    <scope>NUCLEOTIDE SEQUENCE</scope>
    <source>
        <strain evidence="3">VT107</strain>
    </source>
</reference>
<dbReference type="AlphaFoldDB" id="A0A9W8NEV4"/>
<name>A0A9W8NEV4_9PEZI</name>
<dbReference type="InterPro" id="IPR056599">
    <property type="entry name" value="AAA_lid_fung"/>
</dbReference>
<feature type="region of interest" description="Disordered" evidence="1">
    <location>
        <begin position="315"/>
        <end position="357"/>
    </location>
</feature>
<feature type="region of interest" description="Disordered" evidence="1">
    <location>
        <begin position="1087"/>
        <end position="1221"/>
    </location>
</feature>
<dbReference type="CDD" id="cd19481">
    <property type="entry name" value="RecA-like_protease"/>
    <property type="match status" value="1"/>
</dbReference>
<feature type="compositionally biased region" description="Basic and acidic residues" evidence="1">
    <location>
        <begin position="410"/>
        <end position="421"/>
    </location>
</feature>
<feature type="domain" description="AAA+ ATPase" evidence="2">
    <location>
        <begin position="830"/>
        <end position="957"/>
    </location>
</feature>
<dbReference type="SMART" id="SM00382">
    <property type="entry name" value="AAA"/>
    <property type="match status" value="1"/>
</dbReference>